<dbReference type="RefSeq" id="WP_113963480.1">
    <property type="nucleotide sequence ID" value="NZ_UEGW01000001.1"/>
</dbReference>
<accession>A0A375YX28</accession>
<evidence type="ECO:0000313" key="1">
    <source>
        <dbReference type="EMBL" id="SRX93429.1"/>
    </source>
</evidence>
<dbReference type="AlphaFoldDB" id="A0A375YX28"/>
<organism evidence="1 2">
    <name type="scientific">Mycobacterium shimoidei</name>
    <dbReference type="NCBI Taxonomy" id="29313"/>
    <lineage>
        <taxon>Bacteria</taxon>
        <taxon>Bacillati</taxon>
        <taxon>Actinomycetota</taxon>
        <taxon>Actinomycetes</taxon>
        <taxon>Mycobacteriales</taxon>
        <taxon>Mycobacteriaceae</taxon>
        <taxon>Mycobacterium</taxon>
    </lineage>
</organism>
<protein>
    <recommendedName>
        <fullName evidence="3">Superfamily II DNA helicase</fullName>
    </recommendedName>
</protein>
<reference evidence="1 2" key="1">
    <citation type="submission" date="2018-05" db="EMBL/GenBank/DDBJ databases">
        <authorList>
            <consortium name="IHU Genomes"/>
        </authorList>
    </citation>
    <scope>NUCLEOTIDE SEQUENCE [LARGE SCALE GENOMIC DNA]</scope>
    <source>
        <strain evidence="1 2">P7336</strain>
    </source>
</reference>
<keyword evidence="2" id="KW-1185">Reference proteome</keyword>
<evidence type="ECO:0008006" key="3">
    <source>
        <dbReference type="Google" id="ProtNLM"/>
    </source>
</evidence>
<name>A0A375YX28_MYCSH</name>
<gene>
    <name evidence="1" type="ORF">MSP7336_01666</name>
</gene>
<evidence type="ECO:0000313" key="2">
    <source>
        <dbReference type="Proteomes" id="UP000252015"/>
    </source>
</evidence>
<proteinExistence type="predicted"/>
<dbReference type="STRING" id="29313.BHQ16_04765"/>
<dbReference type="Proteomes" id="UP000252015">
    <property type="component" value="Unassembled WGS sequence"/>
</dbReference>
<dbReference type="EMBL" id="UEGW01000001">
    <property type="protein sequence ID" value="SRX93429.1"/>
    <property type="molecule type" value="Genomic_DNA"/>
</dbReference>
<sequence length="115" mass="12805">MTDDQVYVIDRVITRPGCAKTFVDAYLSGYAPGARGRGMTLQRVLVSPPIWCADQTNTVTIIWSLQSPQAWWEMRWQGRSDPSIGQWWAGIADLVAERTRSVAADAENVDGMCDV</sequence>